<name>A0A101EP03_9THEM</name>
<proteinExistence type="predicted"/>
<comment type="caution">
    <text evidence="2">The sequence shown here is derived from an EMBL/GenBank/DDBJ whole genome shotgun (WGS) entry which is preliminary data.</text>
</comment>
<dbReference type="PATRIC" id="fig|93930.3.peg.789"/>
<dbReference type="AlphaFoldDB" id="A0A101EP03"/>
<reference evidence="2 3" key="1">
    <citation type="journal article" date="2015" name="MBio">
        <title>Genome-Resolved Metagenomic Analysis Reveals Roles for Candidate Phyla and Other Microbial Community Members in Biogeochemical Transformations in Oil Reservoirs.</title>
        <authorList>
            <person name="Hu P."/>
            <person name="Tom L."/>
            <person name="Singh A."/>
            <person name="Thomas B.C."/>
            <person name="Baker B.J."/>
            <person name="Piceno Y.M."/>
            <person name="Andersen G.L."/>
            <person name="Banfield J.F."/>
        </authorList>
    </citation>
    <scope>NUCLEOTIDE SEQUENCE [LARGE SCALE GENOMIC DNA]</scope>
    <source>
        <strain evidence="2">46_26</strain>
    </source>
</reference>
<evidence type="ECO:0000313" key="2">
    <source>
        <dbReference type="EMBL" id="KUK22252.1"/>
    </source>
</evidence>
<accession>A0A101EP03</accession>
<feature type="coiled-coil region" evidence="1">
    <location>
        <begin position="11"/>
        <end position="45"/>
    </location>
</feature>
<dbReference type="Proteomes" id="UP000058636">
    <property type="component" value="Unassembled WGS sequence"/>
</dbReference>
<dbReference type="EMBL" id="LGFG01000212">
    <property type="protein sequence ID" value="KUK22252.1"/>
    <property type="molecule type" value="Genomic_DNA"/>
</dbReference>
<evidence type="ECO:0000256" key="1">
    <source>
        <dbReference type="SAM" id="Coils"/>
    </source>
</evidence>
<sequence length="59" mass="7174">MMMFLPPEVVREIHEERVKKALENLKAIELKKELLEKVVKEEKKVSSRRRRREKETVEV</sequence>
<evidence type="ECO:0000313" key="3">
    <source>
        <dbReference type="Proteomes" id="UP000058636"/>
    </source>
</evidence>
<organism evidence="2 3">
    <name type="scientific">Thermotoga petrophila</name>
    <dbReference type="NCBI Taxonomy" id="93929"/>
    <lineage>
        <taxon>Bacteria</taxon>
        <taxon>Thermotogati</taxon>
        <taxon>Thermotogota</taxon>
        <taxon>Thermotogae</taxon>
        <taxon>Thermotogales</taxon>
        <taxon>Thermotogaceae</taxon>
        <taxon>Thermotoga</taxon>
    </lineage>
</organism>
<protein>
    <submittedName>
        <fullName evidence="2">Uncharacterized protein</fullName>
    </submittedName>
</protein>
<keyword evidence="1" id="KW-0175">Coiled coil</keyword>
<gene>
    <name evidence="2" type="ORF">XD57_1649</name>
</gene>